<evidence type="ECO:0000256" key="6">
    <source>
        <dbReference type="SAM" id="Phobius"/>
    </source>
</evidence>
<organism evidence="8 9">
    <name type="scientific">Lactobacillus kitasatonis</name>
    <dbReference type="NCBI Taxonomy" id="237446"/>
    <lineage>
        <taxon>Bacteria</taxon>
        <taxon>Bacillati</taxon>
        <taxon>Bacillota</taxon>
        <taxon>Bacilli</taxon>
        <taxon>Lactobacillales</taxon>
        <taxon>Lactobacillaceae</taxon>
        <taxon>Lactobacillus</taxon>
    </lineage>
</organism>
<feature type="transmembrane region" description="Helical" evidence="6">
    <location>
        <begin position="365"/>
        <end position="385"/>
    </location>
</feature>
<dbReference type="PANTHER" id="PTHR30619">
    <property type="entry name" value="DNA INTERNALIZATION/COMPETENCE PROTEIN COMEC/REC2"/>
    <property type="match status" value="1"/>
</dbReference>
<evidence type="ECO:0000313" key="8">
    <source>
        <dbReference type="EMBL" id="MBL1072323.1"/>
    </source>
</evidence>
<dbReference type="Proteomes" id="UP000640912">
    <property type="component" value="Unassembled WGS sequence"/>
</dbReference>
<evidence type="ECO:0000256" key="4">
    <source>
        <dbReference type="ARBA" id="ARBA00022989"/>
    </source>
</evidence>
<feature type="transmembrane region" description="Helical" evidence="6">
    <location>
        <begin position="317"/>
        <end position="345"/>
    </location>
</feature>
<dbReference type="SUPFAM" id="SSF56281">
    <property type="entry name" value="Metallo-hydrolase/oxidoreductase"/>
    <property type="match status" value="1"/>
</dbReference>
<feature type="transmembrane region" description="Helical" evidence="6">
    <location>
        <begin position="392"/>
        <end position="410"/>
    </location>
</feature>
<proteinExistence type="predicted"/>
<dbReference type="NCBIfam" id="TIGR00360">
    <property type="entry name" value="ComEC_N-term"/>
    <property type="match status" value="1"/>
</dbReference>
<feature type="domain" description="Metallo-beta-lactamase" evidence="7">
    <location>
        <begin position="507"/>
        <end position="709"/>
    </location>
</feature>
<dbReference type="InterPro" id="IPR036866">
    <property type="entry name" value="RibonucZ/Hydroxyglut_hydro"/>
</dbReference>
<dbReference type="PANTHER" id="PTHR30619:SF7">
    <property type="entry name" value="BETA-LACTAMASE DOMAIN PROTEIN"/>
    <property type="match status" value="1"/>
</dbReference>
<feature type="transmembrane region" description="Helical" evidence="6">
    <location>
        <begin position="445"/>
        <end position="465"/>
    </location>
</feature>
<dbReference type="NCBIfam" id="TIGR00361">
    <property type="entry name" value="ComEC_Rec2"/>
    <property type="match status" value="1"/>
</dbReference>
<evidence type="ECO:0000256" key="3">
    <source>
        <dbReference type="ARBA" id="ARBA00022692"/>
    </source>
</evidence>
<evidence type="ECO:0000313" key="9">
    <source>
        <dbReference type="Proteomes" id="UP000640912"/>
    </source>
</evidence>
<keyword evidence="5 6" id="KW-0472">Membrane</keyword>
<evidence type="ECO:0000256" key="2">
    <source>
        <dbReference type="ARBA" id="ARBA00022475"/>
    </source>
</evidence>
<dbReference type="InterPro" id="IPR004477">
    <property type="entry name" value="ComEC_N"/>
</dbReference>
<feature type="transmembrane region" description="Helical" evidence="6">
    <location>
        <begin position="477"/>
        <end position="496"/>
    </location>
</feature>
<keyword evidence="3 6" id="KW-0812">Transmembrane</keyword>
<dbReference type="InterPro" id="IPR001279">
    <property type="entry name" value="Metallo-B-lactamas"/>
</dbReference>
<keyword evidence="9" id="KW-1185">Reference proteome</keyword>
<feature type="transmembrane region" description="Helical" evidence="6">
    <location>
        <begin position="14"/>
        <end position="32"/>
    </location>
</feature>
<comment type="subcellular location">
    <subcellularLocation>
        <location evidence="1">Cell membrane</location>
        <topology evidence="1">Multi-pass membrane protein</topology>
    </subcellularLocation>
</comment>
<feature type="transmembrane region" description="Helical" evidence="6">
    <location>
        <begin position="37"/>
        <end position="54"/>
    </location>
</feature>
<dbReference type="Gene3D" id="3.60.15.10">
    <property type="entry name" value="Ribonuclease Z/Hydroxyacylglutathione hydrolase-like"/>
    <property type="match status" value="1"/>
</dbReference>
<gene>
    <name evidence="8" type="ORF">JEM47_07515</name>
</gene>
<dbReference type="CDD" id="cd07731">
    <property type="entry name" value="ComA-like_MBL-fold"/>
    <property type="match status" value="1"/>
</dbReference>
<protein>
    <submittedName>
        <fullName evidence="8">DNA internalization-related competence protein ComEC/Rec2</fullName>
    </submittedName>
</protein>
<feature type="transmembrane region" description="Helical" evidence="6">
    <location>
        <begin position="60"/>
        <end position="78"/>
    </location>
</feature>
<dbReference type="EMBL" id="JAEHNR010000058">
    <property type="protein sequence ID" value="MBL1072323.1"/>
    <property type="molecule type" value="Genomic_DNA"/>
</dbReference>
<name>A0ABS1LYI8_9LACO</name>
<dbReference type="InterPro" id="IPR004797">
    <property type="entry name" value="Competence_ComEC/Rec2"/>
</dbReference>
<evidence type="ECO:0000256" key="1">
    <source>
        <dbReference type="ARBA" id="ARBA00004651"/>
    </source>
</evidence>
<comment type="caution">
    <text evidence="8">The sequence shown here is derived from an EMBL/GenBank/DDBJ whole genome shotgun (WGS) entry which is preliminary data.</text>
</comment>
<evidence type="ECO:0000259" key="7">
    <source>
        <dbReference type="SMART" id="SM00849"/>
    </source>
</evidence>
<dbReference type="SMART" id="SM00849">
    <property type="entry name" value="Lactamase_B"/>
    <property type="match status" value="1"/>
</dbReference>
<accession>A0ABS1LYI8</accession>
<dbReference type="InterPro" id="IPR052159">
    <property type="entry name" value="Competence_DNA_uptake"/>
</dbReference>
<feature type="transmembrane region" description="Helical" evidence="6">
    <location>
        <begin position="239"/>
        <end position="265"/>
    </location>
</feature>
<evidence type="ECO:0000256" key="5">
    <source>
        <dbReference type="ARBA" id="ARBA00023136"/>
    </source>
</evidence>
<keyword evidence="2" id="KW-1003">Cell membrane</keyword>
<feature type="transmembrane region" description="Helical" evidence="6">
    <location>
        <begin position="271"/>
        <end position="297"/>
    </location>
</feature>
<dbReference type="RefSeq" id="WP_202018397.1">
    <property type="nucleotide sequence ID" value="NZ_JAEHNR010000058.1"/>
</dbReference>
<dbReference type="Pfam" id="PF00753">
    <property type="entry name" value="Lactamase_B"/>
    <property type="match status" value="1"/>
</dbReference>
<dbReference type="InterPro" id="IPR035681">
    <property type="entry name" value="ComA-like_MBL"/>
</dbReference>
<dbReference type="Pfam" id="PF03772">
    <property type="entry name" value="Competence"/>
    <property type="match status" value="1"/>
</dbReference>
<reference evidence="8 9" key="1">
    <citation type="journal article" date="2021" name="Microorganisms">
        <title>Dual Inhibition of Salmonella enterica and Clostridium perfringens by New Probiotic Candidates Isolated from Chicken Intestinal Mucosa.</title>
        <authorList>
            <person name="Lone A."/>
            <person name="Mottawea W."/>
            <person name="Ait Chait Y."/>
            <person name="Hammami R."/>
        </authorList>
    </citation>
    <scope>NUCLEOTIDE SEQUENCE [LARGE SCALE GENOMIC DNA]</scope>
    <source>
        <strain evidence="8 9">A12</strain>
    </source>
</reference>
<keyword evidence="4 6" id="KW-1133">Transmembrane helix</keyword>
<sequence length="761" mass="86701">MQVSKINWLFKNNAGFYLILALLLIALSFWIFVGNTFLQKIVCSLFSLYFLILLVKKYSANTQIIVLILVLFSVVVFLNKKTINFELNEQSKIKIYPDQVHIKDDFLSGTGHFEGGDILIAGKVSDEQKKILKIGQPIIMNQIEGKCEPIESATNVGEFNYQNYYAAKKIFQRIKFTNIQLTPVQPDLVGKLHQLRYSLQKYFKKMPQLLSFFASELILGENNAQENQEILNNYRDLGVIHLLSISGLHVGIYVLIISTICYSLKMTDEETFLFCVLILLFGIFLSSGQAGFVRASLTYFLGKICKYKGYHIAQVDLLGLTCVIHMLFVPRLFMCAGALLSYILALGLQLTDSFNELKQSILLNLLLTPPLLLFFYQINFLTVLFNMLVVPYFNWVVMPLAFINVLTFGFTKQLAPLFEKILEFGEQLIGRLSQTQFGLINFGQINWWQCLLLLVVSIGLIVALREKPEWHFNFKKISATLIMLYTIFFSMIHFPLRGQVTFIDVGQGDSILVTTPFPRKAYLIDTGGKLNFSGKKVTPQINRITIPFLKSQGINTLDGVFVSHQDADHVGDLGPLLEQVKVKKLFMAQGLIKNPSFQKRLDGRIKHTKLVELLAGMQVKEPQITFNVVYPYQPGEGKNEDSLSLFFRLANKNWLFTGDLGQEGESEIMQKTALNIDYFKLGHHGSKTSSKPEFLQAIHPKRVFISAGRNNRFGHPHQETLTTLANQQIPWVSTQDCGMISWYYGGMKEPEFNYFLKRGKK</sequence>